<dbReference type="EMBL" id="VDEP01000006">
    <property type="protein sequence ID" value="KAA1137608.1"/>
    <property type="molecule type" value="Genomic_DNA"/>
</dbReference>
<dbReference type="PANTHER" id="PTHR33630:SF9">
    <property type="entry name" value="CUTINASE 4"/>
    <property type="match status" value="1"/>
</dbReference>
<evidence type="ECO:0000256" key="2">
    <source>
        <dbReference type="ARBA" id="ARBA00023157"/>
    </source>
</evidence>
<evidence type="ECO:0000256" key="1">
    <source>
        <dbReference type="ARBA" id="ARBA00022801"/>
    </source>
</evidence>
<evidence type="ECO:0000313" key="3">
    <source>
        <dbReference type="EMBL" id="KAA1137608.1"/>
    </source>
</evidence>
<dbReference type="AlphaFoldDB" id="A0A5B0SI07"/>
<sequence length="309" mass="33984">MALKASLLLHRPHSYSTYSSSNRLAIFSETFLGPRFSLRESSVSTPDPRSFIFFSLQNILDQETSDQQSKTMVFFSFKKFILLASLAATNARDGIAENDCRSTSKCPSYYMIGARGTGEGPNGSLAYTTLYQKVLSAVPGGAKEELDYSTIVEYSTTVKQGAQTEARFIIETLAKCPQTLFVLLGYSKGAMVQTQALNMKEIPRNRIAAVVLFGNPYFRAGLPQNKCGGNTGMGNVSRSGVRMPSELSDRVYDCCAPRDKVCQSIAHGSNQPHGSYPGRHEDNATQFVIQKLRARLFRPAVVANHPQHP</sequence>
<evidence type="ECO:0000313" key="4">
    <source>
        <dbReference type="Proteomes" id="UP000325313"/>
    </source>
</evidence>
<reference evidence="3 4" key="1">
    <citation type="submission" date="2019-05" db="EMBL/GenBank/DDBJ databases">
        <title>Emergence of the Ug99 lineage of the wheat stem rust pathogen through somatic hybridization.</title>
        <authorList>
            <person name="Li F."/>
            <person name="Upadhyaya N.M."/>
            <person name="Sperschneider J."/>
            <person name="Matny O."/>
            <person name="Nguyen-Phuc H."/>
            <person name="Mago R."/>
            <person name="Raley C."/>
            <person name="Miller M.E."/>
            <person name="Silverstein K.A.T."/>
            <person name="Henningsen E."/>
            <person name="Hirsch C.D."/>
            <person name="Visser B."/>
            <person name="Pretorius Z.A."/>
            <person name="Steffenson B.J."/>
            <person name="Schwessinger B."/>
            <person name="Dodds P.N."/>
            <person name="Figueroa M."/>
        </authorList>
    </citation>
    <scope>NUCLEOTIDE SEQUENCE [LARGE SCALE GENOMIC DNA]</scope>
    <source>
        <strain evidence="3 4">Ug99</strain>
    </source>
</reference>
<dbReference type="PANTHER" id="PTHR33630">
    <property type="entry name" value="CUTINASE RV1984C-RELATED-RELATED"/>
    <property type="match status" value="1"/>
</dbReference>
<name>A0A5B0SI07_PUCGR</name>
<dbReference type="Gene3D" id="3.40.50.1820">
    <property type="entry name" value="alpha/beta hydrolase"/>
    <property type="match status" value="1"/>
</dbReference>
<dbReference type="SUPFAM" id="SSF53474">
    <property type="entry name" value="alpha/beta-Hydrolases"/>
    <property type="match status" value="1"/>
</dbReference>
<dbReference type="InterPro" id="IPR029058">
    <property type="entry name" value="AB_hydrolase_fold"/>
</dbReference>
<gene>
    <name evidence="3" type="ORF">PGTUg99_011139</name>
</gene>
<keyword evidence="2" id="KW-1015">Disulfide bond</keyword>
<accession>A0A5B0SI07</accession>
<dbReference type="GO" id="GO:0052689">
    <property type="term" value="F:carboxylic ester hydrolase activity"/>
    <property type="evidence" value="ECO:0007669"/>
    <property type="project" value="UniProtKB-ARBA"/>
</dbReference>
<organism evidence="3 4">
    <name type="scientific">Puccinia graminis f. sp. tritici</name>
    <dbReference type="NCBI Taxonomy" id="56615"/>
    <lineage>
        <taxon>Eukaryota</taxon>
        <taxon>Fungi</taxon>
        <taxon>Dikarya</taxon>
        <taxon>Basidiomycota</taxon>
        <taxon>Pucciniomycotina</taxon>
        <taxon>Pucciniomycetes</taxon>
        <taxon>Pucciniales</taxon>
        <taxon>Pucciniaceae</taxon>
        <taxon>Puccinia</taxon>
    </lineage>
</organism>
<protein>
    <recommendedName>
        <fullName evidence="5">Cutinase</fullName>
    </recommendedName>
</protein>
<dbReference type="SMART" id="SM01110">
    <property type="entry name" value="Cutinase"/>
    <property type="match status" value="1"/>
</dbReference>
<dbReference type="Pfam" id="PF01083">
    <property type="entry name" value="Cutinase"/>
    <property type="match status" value="1"/>
</dbReference>
<dbReference type="InterPro" id="IPR000675">
    <property type="entry name" value="Cutinase/axe"/>
</dbReference>
<keyword evidence="1" id="KW-0378">Hydrolase</keyword>
<dbReference type="Proteomes" id="UP000325313">
    <property type="component" value="Unassembled WGS sequence"/>
</dbReference>
<evidence type="ECO:0008006" key="5">
    <source>
        <dbReference type="Google" id="ProtNLM"/>
    </source>
</evidence>
<comment type="caution">
    <text evidence="3">The sequence shown here is derived from an EMBL/GenBank/DDBJ whole genome shotgun (WGS) entry which is preliminary data.</text>
</comment>
<proteinExistence type="predicted"/>